<feature type="region of interest" description="Disordered" evidence="1">
    <location>
        <begin position="1"/>
        <end position="24"/>
    </location>
</feature>
<dbReference type="Pfam" id="PF11001">
    <property type="entry name" value="AFUB_07903_YDR124W_hel"/>
    <property type="match status" value="1"/>
</dbReference>
<evidence type="ECO:0000313" key="4">
    <source>
        <dbReference type="Proteomes" id="UP000676310"/>
    </source>
</evidence>
<evidence type="ECO:0000259" key="2">
    <source>
        <dbReference type="Pfam" id="PF11001"/>
    </source>
</evidence>
<feature type="compositionally biased region" description="Basic and acidic residues" evidence="1">
    <location>
        <begin position="398"/>
        <end position="410"/>
    </location>
</feature>
<organism evidence="3 4">
    <name type="scientific">Alternaria atra</name>
    <dbReference type="NCBI Taxonomy" id="119953"/>
    <lineage>
        <taxon>Eukaryota</taxon>
        <taxon>Fungi</taxon>
        <taxon>Dikarya</taxon>
        <taxon>Ascomycota</taxon>
        <taxon>Pezizomycotina</taxon>
        <taxon>Dothideomycetes</taxon>
        <taxon>Pleosporomycetidae</taxon>
        <taxon>Pleosporales</taxon>
        <taxon>Pleosporineae</taxon>
        <taxon>Pleosporaceae</taxon>
        <taxon>Alternaria</taxon>
        <taxon>Alternaria sect. Ulocladioides</taxon>
    </lineage>
</organism>
<dbReference type="OrthoDB" id="5338458at2759"/>
<dbReference type="PANTHER" id="PTHR36102">
    <property type="entry name" value="CHROMOSOME 10, WHOLE GENOME SHOTGUN SEQUENCE"/>
    <property type="match status" value="1"/>
</dbReference>
<evidence type="ECO:0000313" key="3">
    <source>
        <dbReference type="EMBL" id="CAG5188552.1"/>
    </source>
</evidence>
<comment type="caution">
    <text evidence="3">The sequence shown here is derived from an EMBL/GenBank/DDBJ whole genome shotgun (WGS) entry which is preliminary data.</text>
</comment>
<feature type="compositionally biased region" description="Basic residues" evidence="1">
    <location>
        <begin position="144"/>
        <end position="155"/>
    </location>
</feature>
<dbReference type="AlphaFoldDB" id="A0A8J2IPW5"/>
<dbReference type="Proteomes" id="UP000676310">
    <property type="component" value="Unassembled WGS sequence"/>
</dbReference>
<dbReference type="EMBL" id="CAJRGZ010000032">
    <property type="protein sequence ID" value="CAG5188552.1"/>
    <property type="molecule type" value="Genomic_DNA"/>
</dbReference>
<dbReference type="RefSeq" id="XP_043175561.1">
    <property type="nucleotide sequence ID" value="XM_043319626.1"/>
</dbReference>
<dbReference type="PANTHER" id="PTHR36102:SF1">
    <property type="entry name" value="YDR124W-LIKE HELICAL BUNDLE DOMAIN-CONTAINING PROTEIN"/>
    <property type="match status" value="1"/>
</dbReference>
<feature type="region of interest" description="Disordered" evidence="1">
    <location>
        <begin position="140"/>
        <end position="178"/>
    </location>
</feature>
<feature type="compositionally biased region" description="Acidic residues" evidence="1">
    <location>
        <begin position="166"/>
        <end position="178"/>
    </location>
</feature>
<proteinExistence type="predicted"/>
<evidence type="ECO:0000256" key="1">
    <source>
        <dbReference type="SAM" id="MobiDB-lite"/>
    </source>
</evidence>
<dbReference type="InterPro" id="IPR047092">
    <property type="entry name" value="AFUB_07903/YDR124W-like_hel"/>
</dbReference>
<feature type="region of interest" description="Disordered" evidence="1">
    <location>
        <begin position="398"/>
        <end position="418"/>
    </location>
</feature>
<sequence length="583" mass="65958">MARFRPVDPSAPLRRDRQPMQKNNGAAMAINRFAEDPWAMIHGSDVSPKSMAISSCAVEATIKQNETEEAIALPTPIGCWKVISPDGREERVFKPIPGFEHLFNSPAQSQGVPRLESSPKPVATPAYQTSIAQVPAIPKENQVKKRKRTQSRPRARPLQAIVQQLSDEDDDEQYDDDRDIIVPTGKSYTFYIGDVDELKRFFRRRLDELTMKPVRPIVTAWVKLLEPKRLTRFGPYHKKLPREQPPQCTPPWWPQDVPYEEPSHLDKAGLLTLAVDLMLQHRNIDVVKRTLGWTTKLRKAARYAVETTPPDQFSSSKGSAFSEKMQARALSEILPNLFDITLSYEEHLATYNLYEGSNHQDPGIGTCVTWQPLTRPTRQPSAPRKRLRQTKATPIPRVEYDADGSGHETEVDNTTTESHLRWERKAEELRQQVQASQPQHMRPHNSITTPNTSFGQPMYALHLGDDMDLDAKVADHTPYPDQTPGHSDFHSGQPMQYYTSHSGYHHVPQPQQCVSSSGVASVSAPGYDQPFSMFPTSYHPQVEDMAFSSNAGLPYEYDMFVPSFFEGLPDLNSIRCQPEASHD</sequence>
<reference evidence="3" key="1">
    <citation type="submission" date="2021-05" db="EMBL/GenBank/DDBJ databases">
        <authorList>
            <person name="Stam R."/>
        </authorList>
    </citation>
    <scope>NUCLEOTIDE SEQUENCE</scope>
    <source>
        <strain evidence="3">CS162</strain>
    </source>
</reference>
<gene>
    <name evidence="3" type="ORF">ALTATR162_LOCUS11982</name>
</gene>
<protein>
    <recommendedName>
        <fullName evidence="2">Subtelomeric hrmA-associated cluster protein AFUB-079030/YDR124W-like helical bundle domain-containing protein</fullName>
    </recommendedName>
</protein>
<name>A0A8J2IPW5_9PLEO</name>
<keyword evidence="4" id="KW-1185">Reference proteome</keyword>
<dbReference type="InterPro" id="IPR021264">
    <property type="entry name" value="AFUB_079030/YDR124W-like"/>
</dbReference>
<feature type="domain" description="Subtelomeric hrmA-associated cluster protein AFUB-079030/YDR124W-like helical bundle" evidence="2">
    <location>
        <begin position="192"/>
        <end position="304"/>
    </location>
</feature>
<accession>A0A8J2IPW5</accession>
<dbReference type="GeneID" id="67012314"/>